<proteinExistence type="predicted"/>
<sequence length="51" mass="6159">MDKLEQYRNIIKNILMEYYKMSNPQNVKNAENGENEATERLALTYYHLSLY</sequence>
<accession>A0ABT5ADB5</accession>
<dbReference type="EMBL" id="JAQMUC010000029">
    <property type="protein sequence ID" value="MDB9535279.1"/>
    <property type="molecule type" value="Genomic_DNA"/>
</dbReference>
<protein>
    <submittedName>
        <fullName evidence="1">Uncharacterized protein</fullName>
    </submittedName>
</protein>
<reference evidence="1 2" key="1">
    <citation type="submission" date="2023-01" db="EMBL/GenBank/DDBJ databases">
        <title>Genomes from the Australian National Cyanobacteria Reference Collection.</title>
        <authorList>
            <person name="Willis A."/>
            <person name="Lee E.M.F."/>
        </authorList>
    </citation>
    <scope>NUCLEOTIDE SEQUENCE [LARGE SCALE GENOMIC DNA]</scope>
    <source>
        <strain evidence="1 2">CS-1226</strain>
    </source>
</reference>
<dbReference type="InterPro" id="IPR035943">
    <property type="entry name" value="XisI-like_sf"/>
</dbReference>
<name>A0ABT5ADB5_9CYAN</name>
<dbReference type="Proteomes" id="UP001211249">
    <property type="component" value="Unassembled WGS sequence"/>
</dbReference>
<evidence type="ECO:0000313" key="2">
    <source>
        <dbReference type="Proteomes" id="UP001211249"/>
    </source>
</evidence>
<organism evidence="1 2">
    <name type="scientific">Dolichospermum planctonicum CS-1226</name>
    <dbReference type="NCBI Taxonomy" id="3021751"/>
    <lineage>
        <taxon>Bacteria</taxon>
        <taxon>Bacillati</taxon>
        <taxon>Cyanobacteriota</taxon>
        <taxon>Cyanophyceae</taxon>
        <taxon>Nostocales</taxon>
        <taxon>Aphanizomenonaceae</taxon>
        <taxon>Dolichospermum</taxon>
        <taxon>Dolichospermum planctonicum</taxon>
    </lineage>
</organism>
<dbReference type="SUPFAM" id="SSF143847">
    <property type="entry name" value="XisI-like"/>
    <property type="match status" value="1"/>
</dbReference>
<dbReference type="Gene3D" id="3.30.310.110">
    <property type="entry name" value="XisI-like"/>
    <property type="match status" value="1"/>
</dbReference>
<evidence type="ECO:0000313" key="1">
    <source>
        <dbReference type="EMBL" id="MDB9535279.1"/>
    </source>
</evidence>
<comment type="caution">
    <text evidence="1">The sequence shown here is derived from an EMBL/GenBank/DDBJ whole genome shotgun (WGS) entry which is preliminary data.</text>
</comment>
<dbReference type="RefSeq" id="WP_271795256.1">
    <property type="nucleotide sequence ID" value="NZ_JAQMUC010000029.1"/>
</dbReference>
<keyword evidence="2" id="KW-1185">Reference proteome</keyword>
<gene>
    <name evidence="1" type="ORF">PN451_05355</name>
</gene>